<organism evidence="1 2">
    <name type="scientific">Sinosporangium album</name>
    <dbReference type="NCBI Taxonomy" id="504805"/>
    <lineage>
        <taxon>Bacteria</taxon>
        <taxon>Bacillati</taxon>
        <taxon>Actinomycetota</taxon>
        <taxon>Actinomycetes</taxon>
        <taxon>Streptosporangiales</taxon>
        <taxon>Streptosporangiaceae</taxon>
        <taxon>Sinosporangium</taxon>
    </lineage>
</organism>
<dbReference type="STRING" id="504805.SAMN05421505_13716"/>
<dbReference type="InterPro" id="IPR006311">
    <property type="entry name" value="TAT_signal"/>
</dbReference>
<dbReference type="AlphaFoldDB" id="A0A1G8IFY9"/>
<accession>A0A1G8IFY9</accession>
<evidence type="ECO:0000313" key="2">
    <source>
        <dbReference type="Proteomes" id="UP000198923"/>
    </source>
</evidence>
<dbReference type="EMBL" id="FNCN01000037">
    <property type="protein sequence ID" value="SDI17938.1"/>
    <property type="molecule type" value="Genomic_DNA"/>
</dbReference>
<name>A0A1G8IFY9_9ACTN</name>
<keyword evidence="2" id="KW-1185">Reference proteome</keyword>
<dbReference type="PROSITE" id="PS51318">
    <property type="entry name" value="TAT"/>
    <property type="match status" value="1"/>
</dbReference>
<evidence type="ECO:0000313" key="1">
    <source>
        <dbReference type="EMBL" id="SDI17938.1"/>
    </source>
</evidence>
<reference evidence="1 2" key="1">
    <citation type="submission" date="2016-10" db="EMBL/GenBank/DDBJ databases">
        <authorList>
            <person name="de Groot N.N."/>
        </authorList>
    </citation>
    <scope>NUCLEOTIDE SEQUENCE [LARGE SCALE GENOMIC DNA]</scope>
    <source>
        <strain evidence="1 2">CPCC 201354</strain>
    </source>
</reference>
<sequence>MWSHGQRREILRLAAAGSAVPSAHASHRGAGPPSSLASAAAARLAGVRRQEERRVLRDGPNAVLDAFHIAGGVALMSSIQSSFCFSGTLIWHWSNQVHVTARAFAGAFVGFCRNRPERRFTPGASGVRGGSSSFPTGFSGSILAVFGDGRREKVKSVKSDGSAGAAMIIAHCSSEGRTGLIACLRGENSRCRPARGGACGRPSGPACPAAGRPGSAAAVRRGRCVHRGRAGGRGPRAGTARPAVSRRVLGLGTAVAARGPIDPEKRLNSCSVCPWGNPCGIPFRGLRATAMRSFCANRNGLHHSLPARLTVLGVTPYSPP</sequence>
<dbReference type="Proteomes" id="UP000198923">
    <property type="component" value="Unassembled WGS sequence"/>
</dbReference>
<gene>
    <name evidence="1" type="ORF">SAMN05421505_13716</name>
</gene>
<proteinExistence type="predicted"/>
<protein>
    <submittedName>
        <fullName evidence="1">Uncharacterized protein</fullName>
    </submittedName>
</protein>